<keyword evidence="1 3" id="KW-0597">Phosphoprotein</keyword>
<keyword evidence="7" id="KW-1185">Reference proteome</keyword>
<protein>
    <submittedName>
        <fullName evidence="6">Response regulator transcription factor</fullName>
    </submittedName>
</protein>
<dbReference type="AlphaFoldDB" id="A0A4P6JRT3"/>
<dbReference type="PANTHER" id="PTHR43214">
    <property type="entry name" value="TWO-COMPONENT RESPONSE REGULATOR"/>
    <property type="match status" value="1"/>
</dbReference>
<dbReference type="InterPro" id="IPR016032">
    <property type="entry name" value="Sig_transdc_resp-reg_C-effctor"/>
</dbReference>
<dbReference type="PROSITE" id="PS00622">
    <property type="entry name" value="HTH_LUXR_1"/>
    <property type="match status" value="1"/>
</dbReference>
<dbReference type="SMART" id="SM00421">
    <property type="entry name" value="HTH_LUXR"/>
    <property type="match status" value="1"/>
</dbReference>
<dbReference type="PROSITE" id="PS50043">
    <property type="entry name" value="HTH_LUXR_2"/>
    <property type="match status" value="1"/>
</dbReference>
<dbReference type="PROSITE" id="PS50110">
    <property type="entry name" value="RESPONSE_REGULATORY"/>
    <property type="match status" value="1"/>
</dbReference>
<evidence type="ECO:0000313" key="7">
    <source>
        <dbReference type="Proteomes" id="UP000290365"/>
    </source>
</evidence>
<sequence>MAADSSINAPASTIPISVLLADDHDILRQGLKLLLGTQQDIKVVGEACTGIEAIEVTMQLKPDIVVMDISMAQMDGLEACRRIRNQLPTTQVLILTMHESEEYFLQALRVGAAGYLVKKAAPADLCAAVRTVAQGGAFLYPGLAKALIRAYVSTAHHDQPVAPQQPGSGKNPALAHTLNVLTPREMEVLKLVAEGRTNQEIADQLVLSIKTVQAHRANVMEKLELHDITHLVRFAIRYGLITSDL</sequence>
<dbReference type="SUPFAM" id="SSF52172">
    <property type="entry name" value="CheY-like"/>
    <property type="match status" value="1"/>
</dbReference>
<evidence type="ECO:0000256" key="3">
    <source>
        <dbReference type="PROSITE-ProRule" id="PRU00169"/>
    </source>
</evidence>
<feature type="domain" description="HTH luxR-type" evidence="4">
    <location>
        <begin position="174"/>
        <end position="239"/>
    </location>
</feature>
<dbReference type="Pfam" id="PF00072">
    <property type="entry name" value="Response_reg"/>
    <property type="match status" value="1"/>
</dbReference>
<dbReference type="OrthoDB" id="9780153at2"/>
<evidence type="ECO:0000313" key="6">
    <source>
        <dbReference type="EMBL" id="QBD78198.1"/>
    </source>
</evidence>
<dbReference type="RefSeq" id="WP_129889251.1">
    <property type="nucleotide sequence ID" value="NZ_CP035758.1"/>
</dbReference>
<dbReference type="InterPro" id="IPR001789">
    <property type="entry name" value="Sig_transdc_resp-reg_receiver"/>
</dbReference>
<dbReference type="CDD" id="cd17535">
    <property type="entry name" value="REC_NarL-like"/>
    <property type="match status" value="1"/>
</dbReference>
<dbReference type="InterPro" id="IPR000792">
    <property type="entry name" value="Tscrpt_reg_LuxR_C"/>
</dbReference>
<gene>
    <name evidence="6" type="ORF">EPA93_20220</name>
</gene>
<evidence type="ECO:0000256" key="2">
    <source>
        <dbReference type="ARBA" id="ARBA00023125"/>
    </source>
</evidence>
<name>A0A4P6JRT3_KTERU</name>
<dbReference type="KEGG" id="kbs:EPA93_20220"/>
<dbReference type="InterPro" id="IPR058245">
    <property type="entry name" value="NreC/VraR/RcsB-like_REC"/>
</dbReference>
<dbReference type="GO" id="GO:0000160">
    <property type="term" value="P:phosphorelay signal transduction system"/>
    <property type="evidence" value="ECO:0007669"/>
    <property type="project" value="InterPro"/>
</dbReference>
<dbReference type="CDD" id="cd06170">
    <property type="entry name" value="LuxR_C_like"/>
    <property type="match status" value="1"/>
</dbReference>
<feature type="domain" description="Response regulatory" evidence="5">
    <location>
        <begin position="17"/>
        <end position="133"/>
    </location>
</feature>
<proteinExistence type="predicted"/>
<dbReference type="SUPFAM" id="SSF46894">
    <property type="entry name" value="C-terminal effector domain of the bipartite response regulators"/>
    <property type="match status" value="1"/>
</dbReference>
<dbReference type="Pfam" id="PF00196">
    <property type="entry name" value="GerE"/>
    <property type="match status" value="1"/>
</dbReference>
<dbReference type="GO" id="GO:0006355">
    <property type="term" value="P:regulation of DNA-templated transcription"/>
    <property type="evidence" value="ECO:0007669"/>
    <property type="project" value="InterPro"/>
</dbReference>
<dbReference type="PANTHER" id="PTHR43214:SF43">
    <property type="entry name" value="TWO-COMPONENT RESPONSE REGULATOR"/>
    <property type="match status" value="1"/>
</dbReference>
<evidence type="ECO:0000259" key="4">
    <source>
        <dbReference type="PROSITE" id="PS50043"/>
    </source>
</evidence>
<dbReference type="SMART" id="SM00448">
    <property type="entry name" value="REC"/>
    <property type="match status" value="1"/>
</dbReference>
<feature type="modified residue" description="4-aspartylphosphate" evidence="3">
    <location>
        <position position="68"/>
    </location>
</feature>
<dbReference type="InterPro" id="IPR011006">
    <property type="entry name" value="CheY-like_superfamily"/>
</dbReference>
<dbReference type="Proteomes" id="UP000290365">
    <property type="component" value="Chromosome"/>
</dbReference>
<accession>A0A4P6JRT3</accession>
<organism evidence="6 7">
    <name type="scientific">Ktedonosporobacter rubrisoli</name>
    <dbReference type="NCBI Taxonomy" id="2509675"/>
    <lineage>
        <taxon>Bacteria</taxon>
        <taxon>Bacillati</taxon>
        <taxon>Chloroflexota</taxon>
        <taxon>Ktedonobacteria</taxon>
        <taxon>Ktedonobacterales</taxon>
        <taxon>Ktedonosporobacteraceae</taxon>
        <taxon>Ktedonosporobacter</taxon>
    </lineage>
</organism>
<dbReference type="EMBL" id="CP035758">
    <property type="protein sequence ID" value="QBD78198.1"/>
    <property type="molecule type" value="Genomic_DNA"/>
</dbReference>
<dbReference type="PRINTS" id="PR00038">
    <property type="entry name" value="HTHLUXR"/>
</dbReference>
<evidence type="ECO:0000259" key="5">
    <source>
        <dbReference type="PROSITE" id="PS50110"/>
    </source>
</evidence>
<dbReference type="GO" id="GO:0003677">
    <property type="term" value="F:DNA binding"/>
    <property type="evidence" value="ECO:0007669"/>
    <property type="project" value="UniProtKB-KW"/>
</dbReference>
<reference evidence="6 7" key="1">
    <citation type="submission" date="2019-01" db="EMBL/GenBank/DDBJ databases">
        <title>Ktedonosporobacter rubrisoli SCAWS-G2.</title>
        <authorList>
            <person name="Huang Y."/>
            <person name="Yan B."/>
        </authorList>
    </citation>
    <scope>NUCLEOTIDE SEQUENCE [LARGE SCALE GENOMIC DNA]</scope>
    <source>
        <strain evidence="6 7">SCAWS-G2</strain>
    </source>
</reference>
<keyword evidence="2" id="KW-0238">DNA-binding</keyword>
<dbReference type="Gene3D" id="3.40.50.2300">
    <property type="match status" value="1"/>
</dbReference>
<evidence type="ECO:0000256" key="1">
    <source>
        <dbReference type="ARBA" id="ARBA00022553"/>
    </source>
</evidence>
<dbReference type="InterPro" id="IPR039420">
    <property type="entry name" value="WalR-like"/>
</dbReference>